<evidence type="ECO:0000259" key="2">
    <source>
        <dbReference type="Pfam" id="PF01478"/>
    </source>
</evidence>
<accession>A0A2W5SP24</accession>
<reference evidence="3 4" key="1">
    <citation type="submission" date="2017-08" db="EMBL/GenBank/DDBJ databases">
        <title>Infants hospitalized years apart are colonized by the same room-sourced microbial strains.</title>
        <authorList>
            <person name="Brooks B."/>
            <person name="Olm M.R."/>
            <person name="Firek B.A."/>
            <person name="Baker R."/>
            <person name="Thomas B.C."/>
            <person name="Morowitz M.J."/>
            <person name="Banfield J.F."/>
        </authorList>
    </citation>
    <scope>NUCLEOTIDE SEQUENCE [LARGE SCALE GENOMIC DNA]</scope>
    <source>
        <strain evidence="3">S2_003_000_R1_3</strain>
    </source>
</reference>
<evidence type="ECO:0000256" key="1">
    <source>
        <dbReference type="SAM" id="Phobius"/>
    </source>
</evidence>
<proteinExistence type="predicted"/>
<dbReference type="GO" id="GO:0004190">
    <property type="term" value="F:aspartic-type endopeptidase activity"/>
    <property type="evidence" value="ECO:0007669"/>
    <property type="project" value="InterPro"/>
</dbReference>
<evidence type="ECO:0000313" key="4">
    <source>
        <dbReference type="Proteomes" id="UP000249432"/>
    </source>
</evidence>
<feature type="transmembrane region" description="Helical" evidence="1">
    <location>
        <begin position="45"/>
        <end position="64"/>
    </location>
</feature>
<dbReference type="AlphaFoldDB" id="A0A2W5SP24"/>
<dbReference type="Pfam" id="PF01478">
    <property type="entry name" value="Peptidase_A24"/>
    <property type="match status" value="1"/>
</dbReference>
<feature type="transmembrane region" description="Helical" evidence="1">
    <location>
        <begin position="7"/>
        <end position="33"/>
    </location>
</feature>
<feature type="transmembrane region" description="Helical" evidence="1">
    <location>
        <begin position="148"/>
        <end position="167"/>
    </location>
</feature>
<name>A0A2W5SP24_9CORY</name>
<sequence length="168" mass="17815">MQQSEHLLLFGFSVSLHHIAVTAFIVASILWALVTVWLDCRYRLIPWRLTLIGSAMVIAGESLLFHEWTNVLCCSVIWSGLYASAALVGAFLGSRRPGIGGADILVAAACGAWLTHGGALLVIVAIGCANIISVICSLYTVYRHGPPEIAHIPAMIGGVVVATMAGMM</sequence>
<feature type="domain" description="Prepilin type IV endopeptidase peptidase" evidence="2">
    <location>
        <begin position="28"/>
        <end position="131"/>
    </location>
</feature>
<dbReference type="InterPro" id="IPR000045">
    <property type="entry name" value="Prepilin_IV_endopep_pep"/>
</dbReference>
<gene>
    <name evidence="3" type="ORF">DI525_05655</name>
</gene>
<keyword evidence="1" id="KW-0472">Membrane</keyword>
<feature type="transmembrane region" description="Helical" evidence="1">
    <location>
        <begin position="121"/>
        <end position="142"/>
    </location>
</feature>
<comment type="caution">
    <text evidence="3">The sequence shown here is derived from an EMBL/GenBank/DDBJ whole genome shotgun (WGS) entry which is preliminary data.</text>
</comment>
<organism evidence="3 4">
    <name type="scientific">Corynebacterium kroppenstedtii</name>
    <dbReference type="NCBI Taxonomy" id="161879"/>
    <lineage>
        <taxon>Bacteria</taxon>
        <taxon>Bacillati</taxon>
        <taxon>Actinomycetota</taxon>
        <taxon>Actinomycetes</taxon>
        <taxon>Mycobacteriales</taxon>
        <taxon>Corynebacteriaceae</taxon>
        <taxon>Corynebacterium</taxon>
    </lineage>
</organism>
<keyword evidence="1" id="KW-1133">Transmembrane helix</keyword>
<dbReference type="Gene3D" id="1.20.120.1220">
    <property type="match status" value="1"/>
</dbReference>
<dbReference type="RefSeq" id="WP_303734792.1">
    <property type="nucleotide sequence ID" value="NZ_CAKZHK010000009.1"/>
</dbReference>
<feature type="transmembrane region" description="Helical" evidence="1">
    <location>
        <begin position="71"/>
        <end position="92"/>
    </location>
</feature>
<dbReference type="GO" id="GO:0016020">
    <property type="term" value="C:membrane"/>
    <property type="evidence" value="ECO:0007669"/>
    <property type="project" value="InterPro"/>
</dbReference>
<dbReference type="EMBL" id="QFRA01000011">
    <property type="protein sequence ID" value="PZR04889.1"/>
    <property type="molecule type" value="Genomic_DNA"/>
</dbReference>
<evidence type="ECO:0000313" key="3">
    <source>
        <dbReference type="EMBL" id="PZR04889.1"/>
    </source>
</evidence>
<dbReference type="Proteomes" id="UP000249432">
    <property type="component" value="Unassembled WGS sequence"/>
</dbReference>
<keyword evidence="1" id="KW-0812">Transmembrane</keyword>
<protein>
    <recommendedName>
        <fullName evidence="2">Prepilin type IV endopeptidase peptidase domain-containing protein</fullName>
    </recommendedName>
</protein>